<evidence type="ECO:0000313" key="6">
    <source>
        <dbReference type="EMBL" id="RXF70965.1"/>
    </source>
</evidence>
<evidence type="ECO:0000313" key="7">
    <source>
        <dbReference type="Proteomes" id="UP000289708"/>
    </source>
</evidence>
<keyword evidence="3" id="KW-0408">Iron</keyword>
<keyword evidence="2" id="KW-0479">Metal-binding</keyword>
<dbReference type="Pfam" id="PF00355">
    <property type="entry name" value="Rieske"/>
    <property type="match status" value="1"/>
</dbReference>
<dbReference type="RefSeq" id="WP_128778531.1">
    <property type="nucleotide sequence ID" value="NZ_RYFI01000016.1"/>
</dbReference>
<gene>
    <name evidence="6" type="ORF">EK403_16295</name>
</gene>
<dbReference type="PANTHER" id="PTHR21496:SF23">
    <property type="entry name" value="3-PHENYLPROPIONATE_CINNAMIC ACID DIOXYGENASE FERREDOXIN SUBUNIT"/>
    <property type="match status" value="1"/>
</dbReference>
<keyword evidence="4" id="KW-0411">Iron-sulfur</keyword>
<evidence type="ECO:0000256" key="4">
    <source>
        <dbReference type="ARBA" id="ARBA00023014"/>
    </source>
</evidence>
<dbReference type="EMBL" id="RYFI01000016">
    <property type="protein sequence ID" value="RXF70965.1"/>
    <property type="molecule type" value="Genomic_DNA"/>
</dbReference>
<dbReference type="GO" id="GO:0051537">
    <property type="term" value="F:2 iron, 2 sulfur cluster binding"/>
    <property type="evidence" value="ECO:0007669"/>
    <property type="project" value="UniProtKB-KW"/>
</dbReference>
<dbReference type="SUPFAM" id="SSF50022">
    <property type="entry name" value="ISP domain"/>
    <property type="match status" value="1"/>
</dbReference>
<dbReference type="OrthoDB" id="9794175at2"/>
<evidence type="ECO:0000256" key="2">
    <source>
        <dbReference type="ARBA" id="ARBA00022723"/>
    </source>
</evidence>
<dbReference type="AlphaFoldDB" id="A0A4Q0MCP4"/>
<keyword evidence="1" id="KW-0001">2Fe-2S</keyword>
<feature type="domain" description="Rieske" evidence="5">
    <location>
        <begin position="4"/>
        <end position="119"/>
    </location>
</feature>
<dbReference type="PANTHER" id="PTHR21496">
    <property type="entry name" value="FERREDOXIN-RELATED"/>
    <property type="match status" value="1"/>
</dbReference>
<reference evidence="6 7" key="1">
    <citation type="submission" date="2018-12" db="EMBL/GenBank/DDBJ databases">
        <title>bacterium Hansschlegelia zhihuaiae S113.</title>
        <authorList>
            <person name="He J."/>
        </authorList>
    </citation>
    <scope>NUCLEOTIDE SEQUENCE [LARGE SCALE GENOMIC DNA]</scope>
    <source>
        <strain evidence="6 7">S 113</strain>
    </source>
</reference>
<sequence length="121" mass="12945">MARHSVCKVADVAVGALTEVKVGRSPIVLSRLPSGEIRAVGGRCPHQGAALRFGCVSGTTGSDTPNELTYGCEGEILRCPWHGFEFSLRDGLPTTPDSESLTLRLRMYEVEVDGDEVVVVT</sequence>
<dbReference type="InterPro" id="IPR017941">
    <property type="entry name" value="Rieske_2Fe-2S"/>
</dbReference>
<keyword evidence="7" id="KW-1185">Reference proteome</keyword>
<organism evidence="6 7">
    <name type="scientific">Hansschlegelia zhihuaiae</name>
    <dbReference type="NCBI Taxonomy" id="405005"/>
    <lineage>
        <taxon>Bacteria</taxon>
        <taxon>Pseudomonadati</taxon>
        <taxon>Pseudomonadota</taxon>
        <taxon>Alphaproteobacteria</taxon>
        <taxon>Hyphomicrobiales</taxon>
        <taxon>Methylopilaceae</taxon>
        <taxon>Hansschlegelia</taxon>
    </lineage>
</organism>
<evidence type="ECO:0000256" key="3">
    <source>
        <dbReference type="ARBA" id="ARBA00023004"/>
    </source>
</evidence>
<evidence type="ECO:0000259" key="5">
    <source>
        <dbReference type="PROSITE" id="PS51296"/>
    </source>
</evidence>
<protein>
    <submittedName>
        <fullName evidence="6">2Fe-2S ferredoxin</fullName>
    </submittedName>
</protein>
<name>A0A4Q0MCP4_9HYPH</name>
<comment type="caution">
    <text evidence="6">The sequence shown here is derived from an EMBL/GenBank/DDBJ whole genome shotgun (WGS) entry which is preliminary data.</text>
</comment>
<accession>A0A4Q0MCP4</accession>
<dbReference type="PROSITE" id="PS51296">
    <property type="entry name" value="RIESKE"/>
    <property type="match status" value="1"/>
</dbReference>
<dbReference type="InterPro" id="IPR036922">
    <property type="entry name" value="Rieske_2Fe-2S_sf"/>
</dbReference>
<dbReference type="Proteomes" id="UP000289708">
    <property type="component" value="Unassembled WGS sequence"/>
</dbReference>
<dbReference type="Gene3D" id="2.102.10.10">
    <property type="entry name" value="Rieske [2Fe-2S] iron-sulphur domain"/>
    <property type="match status" value="1"/>
</dbReference>
<proteinExistence type="predicted"/>
<evidence type="ECO:0000256" key="1">
    <source>
        <dbReference type="ARBA" id="ARBA00022714"/>
    </source>
</evidence>
<dbReference type="GO" id="GO:0046872">
    <property type="term" value="F:metal ion binding"/>
    <property type="evidence" value="ECO:0007669"/>
    <property type="project" value="UniProtKB-KW"/>
</dbReference>